<comment type="caution">
    <text evidence="1">The sequence shown here is derived from an EMBL/GenBank/DDBJ whole genome shotgun (WGS) entry which is preliminary data.</text>
</comment>
<dbReference type="AlphaFoldDB" id="A0A9P9AHC6"/>
<dbReference type="OrthoDB" id="2245989at2759"/>
<organism evidence="1 2">
    <name type="scientific">Thelonectria olida</name>
    <dbReference type="NCBI Taxonomy" id="1576542"/>
    <lineage>
        <taxon>Eukaryota</taxon>
        <taxon>Fungi</taxon>
        <taxon>Dikarya</taxon>
        <taxon>Ascomycota</taxon>
        <taxon>Pezizomycotina</taxon>
        <taxon>Sordariomycetes</taxon>
        <taxon>Hypocreomycetidae</taxon>
        <taxon>Hypocreales</taxon>
        <taxon>Nectriaceae</taxon>
        <taxon>Thelonectria</taxon>
    </lineage>
</organism>
<evidence type="ECO:0000313" key="1">
    <source>
        <dbReference type="EMBL" id="KAH6880003.1"/>
    </source>
</evidence>
<dbReference type="PANTHER" id="PTHR38116">
    <property type="entry name" value="CHROMOSOME 7, WHOLE GENOME SHOTGUN SEQUENCE"/>
    <property type="match status" value="1"/>
</dbReference>
<dbReference type="EMBL" id="JAGPYM010000027">
    <property type="protein sequence ID" value="KAH6880003.1"/>
    <property type="molecule type" value="Genomic_DNA"/>
</dbReference>
<proteinExistence type="predicted"/>
<keyword evidence="2" id="KW-1185">Reference proteome</keyword>
<evidence type="ECO:0000313" key="2">
    <source>
        <dbReference type="Proteomes" id="UP000777438"/>
    </source>
</evidence>
<dbReference type="PANTHER" id="PTHR38116:SF1">
    <property type="entry name" value="BZIP DOMAIN-CONTAINING PROTEIN"/>
    <property type="match status" value="1"/>
</dbReference>
<gene>
    <name evidence="1" type="ORF">B0T10DRAFT_540424</name>
</gene>
<dbReference type="InterPro" id="IPR021833">
    <property type="entry name" value="DUF3425"/>
</dbReference>
<dbReference type="Pfam" id="PF11905">
    <property type="entry name" value="DUF3425"/>
    <property type="match status" value="1"/>
</dbReference>
<dbReference type="Proteomes" id="UP000777438">
    <property type="component" value="Unassembled WGS sequence"/>
</dbReference>
<sequence length="209" mass="24530">MTMTSSNPSLINVHRMPHETHIRHDGEDWAGISNQRERKRLQNRLNQRARELILTQNAVILDFKVDWLLCSATSPFNQPGITPVTSCPHTLTPTRLQQKIPHHPWIDLFPLPRMRENFLVARCEGLSDDEEQRLWDDLIESHGENNWTGFIVWGEPWDSKNWERWGWLLQGCNQLLEATNYWRLQRGEGCISAEAWRSHKRDIVDGSTF</sequence>
<protein>
    <submittedName>
        <fullName evidence="1">Uncharacterized protein</fullName>
    </submittedName>
</protein>
<reference evidence="1 2" key="1">
    <citation type="journal article" date="2021" name="Nat. Commun.">
        <title>Genetic determinants of endophytism in the Arabidopsis root mycobiome.</title>
        <authorList>
            <person name="Mesny F."/>
            <person name="Miyauchi S."/>
            <person name="Thiergart T."/>
            <person name="Pickel B."/>
            <person name="Atanasova L."/>
            <person name="Karlsson M."/>
            <person name="Huettel B."/>
            <person name="Barry K.W."/>
            <person name="Haridas S."/>
            <person name="Chen C."/>
            <person name="Bauer D."/>
            <person name="Andreopoulos W."/>
            <person name="Pangilinan J."/>
            <person name="LaButti K."/>
            <person name="Riley R."/>
            <person name="Lipzen A."/>
            <person name="Clum A."/>
            <person name="Drula E."/>
            <person name="Henrissat B."/>
            <person name="Kohler A."/>
            <person name="Grigoriev I.V."/>
            <person name="Martin F.M."/>
            <person name="Hacquard S."/>
        </authorList>
    </citation>
    <scope>NUCLEOTIDE SEQUENCE [LARGE SCALE GENOMIC DNA]</scope>
    <source>
        <strain evidence="1 2">MPI-CAGE-CH-0241</strain>
    </source>
</reference>
<accession>A0A9P9AHC6</accession>
<name>A0A9P9AHC6_9HYPO</name>